<keyword evidence="3" id="KW-1185">Reference proteome</keyword>
<dbReference type="Gene3D" id="3.40.109.10">
    <property type="entry name" value="NADH Oxidase"/>
    <property type="match status" value="1"/>
</dbReference>
<evidence type="ECO:0000313" key="2">
    <source>
        <dbReference type="EMBL" id="WMT80148.1"/>
    </source>
</evidence>
<dbReference type="InterPro" id="IPR000415">
    <property type="entry name" value="Nitroreductase-like"/>
</dbReference>
<dbReference type="NCBIfam" id="TIGR03605">
    <property type="entry name" value="antibiot_sagB"/>
    <property type="match status" value="1"/>
</dbReference>
<dbReference type="InterPro" id="IPR052544">
    <property type="entry name" value="Bacteriocin_Proc_Enz"/>
</dbReference>
<organism evidence="2 3">
    <name type="scientific">Terrisporobacter mayombei</name>
    <dbReference type="NCBI Taxonomy" id="1541"/>
    <lineage>
        <taxon>Bacteria</taxon>
        <taxon>Bacillati</taxon>
        <taxon>Bacillota</taxon>
        <taxon>Clostridia</taxon>
        <taxon>Peptostreptococcales</taxon>
        <taxon>Peptostreptococcaceae</taxon>
        <taxon>Terrisporobacter</taxon>
    </lineage>
</organism>
<sequence length="258" mass="29554">MGKYEQERSFLKSNFNELKNIKTDKMKKLPQPEGVKPYDSNSTIINLPVVNDDIIKKLNIYECIKDRRSTRFYSDESISIEELSYLLWATQGITGTNKSGMTYRTVPCSGATHSFETYLFIMNVVGLEKGIYRYLPIEHKLLFMFALEDTDKKIDAITLDQPFVPHFAQKAAVTFAWSTTPYRSEWKFDISAHKKILIDVGHVCQNLYLAGESVDTGVCAIGIYDQEAVDNLLRLDGEEEFIIYLAAVGKKKNKYKIK</sequence>
<dbReference type="PANTHER" id="PTHR43745">
    <property type="entry name" value="NITROREDUCTASE MJ1384-RELATED"/>
    <property type="match status" value="1"/>
</dbReference>
<proteinExistence type="predicted"/>
<dbReference type="RefSeq" id="WP_228104409.1">
    <property type="nucleotide sequence ID" value="NZ_CP101637.1"/>
</dbReference>
<accession>A0ABY9PWS5</accession>
<dbReference type="CDD" id="cd02142">
    <property type="entry name" value="McbC_SagB-like_oxidoreductase"/>
    <property type="match status" value="1"/>
</dbReference>
<dbReference type="Pfam" id="PF00881">
    <property type="entry name" value="Nitroreductase"/>
    <property type="match status" value="1"/>
</dbReference>
<dbReference type="EMBL" id="CP101637">
    <property type="protein sequence ID" value="WMT80148.1"/>
    <property type="molecule type" value="Genomic_DNA"/>
</dbReference>
<dbReference type="SUPFAM" id="SSF55469">
    <property type="entry name" value="FMN-dependent nitroreductase-like"/>
    <property type="match status" value="1"/>
</dbReference>
<feature type="domain" description="Nitroreductase" evidence="1">
    <location>
        <begin position="64"/>
        <end position="250"/>
    </location>
</feature>
<name>A0ABY9PWS5_9FIRM</name>
<dbReference type="InterPro" id="IPR020051">
    <property type="entry name" value="SagB-type_dehydrogenase"/>
</dbReference>
<evidence type="ECO:0000313" key="3">
    <source>
        <dbReference type="Proteomes" id="UP001235030"/>
    </source>
</evidence>
<dbReference type="PANTHER" id="PTHR43745:SF2">
    <property type="entry name" value="NITROREDUCTASE MJ1384-RELATED"/>
    <property type="match status" value="1"/>
</dbReference>
<dbReference type="Proteomes" id="UP001235030">
    <property type="component" value="Chromosome"/>
</dbReference>
<protein>
    <recommendedName>
        <fullName evidence="1">Nitroreductase domain-containing protein</fullName>
    </recommendedName>
</protein>
<evidence type="ECO:0000259" key="1">
    <source>
        <dbReference type="Pfam" id="PF00881"/>
    </source>
</evidence>
<gene>
    <name evidence="2" type="ORF">TEMA_04610</name>
</gene>
<reference evidence="2 3" key="1">
    <citation type="submission" date="2022-07" db="EMBL/GenBank/DDBJ databases">
        <title>Genome sequence of Terrisporobacter mayombei DSM6539.</title>
        <authorList>
            <person name="Boeer T."/>
            <person name="Bengelsdorf F.R."/>
            <person name="Daniel R."/>
            <person name="Poehlein A."/>
        </authorList>
    </citation>
    <scope>NUCLEOTIDE SEQUENCE [LARGE SCALE GENOMIC DNA]</scope>
    <source>
        <strain evidence="2 3">DSM 6539</strain>
    </source>
</reference>
<dbReference type="InterPro" id="IPR029479">
    <property type="entry name" value="Nitroreductase"/>
</dbReference>